<keyword evidence="5" id="KW-0496">Mitochondrion</keyword>
<gene>
    <name evidence="11" type="primary">LOC101864014</name>
</gene>
<comment type="subcellular location">
    <subcellularLocation>
        <location evidence="1">Mitochondrion</location>
    </subcellularLocation>
</comment>
<protein>
    <recommendedName>
        <fullName evidence="7">Large ribosomal subunit protein mL53</fullName>
    </recommendedName>
    <alternativeName>
        <fullName evidence="8">39S ribosomal protein L53, mitochondrial</fullName>
    </alternativeName>
</protein>
<keyword evidence="4" id="KW-0689">Ribosomal protein</keyword>
<evidence type="ECO:0000256" key="9">
    <source>
        <dbReference type="SAM" id="MobiDB-lite"/>
    </source>
</evidence>
<dbReference type="Gene3D" id="3.40.30.10">
    <property type="entry name" value="Glutaredoxin"/>
    <property type="match status" value="1"/>
</dbReference>
<keyword evidence="6" id="KW-0687">Ribonucleoprotein</keyword>
<dbReference type="InterPro" id="IPR019716">
    <property type="entry name" value="Ribosomal_mL53"/>
</dbReference>
<dbReference type="GeneID" id="101864014"/>
<keyword evidence="10" id="KW-1185">Reference proteome</keyword>
<evidence type="ECO:0000313" key="11">
    <source>
        <dbReference type="RefSeq" id="XP_005107085.1"/>
    </source>
</evidence>
<evidence type="ECO:0000256" key="2">
    <source>
        <dbReference type="ARBA" id="ARBA00005557"/>
    </source>
</evidence>
<feature type="compositionally biased region" description="Basic residues" evidence="9">
    <location>
        <begin position="120"/>
        <end position="129"/>
    </location>
</feature>
<evidence type="ECO:0000256" key="7">
    <source>
        <dbReference type="ARBA" id="ARBA00035180"/>
    </source>
</evidence>
<evidence type="ECO:0000256" key="1">
    <source>
        <dbReference type="ARBA" id="ARBA00004173"/>
    </source>
</evidence>
<keyword evidence="3" id="KW-0809">Transit peptide</keyword>
<evidence type="ECO:0000256" key="5">
    <source>
        <dbReference type="ARBA" id="ARBA00023128"/>
    </source>
</evidence>
<proteinExistence type="inferred from homology"/>
<evidence type="ECO:0000256" key="3">
    <source>
        <dbReference type="ARBA" id="ARBA00022946"/>
    </source>
</evidence>
<accession>A0ABM0K2B9</accession>
<evidence type="ECO:0000256" key="8">
    <source>
        <dbReference type="ARBA" id="ARBA00042721"/>
    </source>
</evidence>
<evidence type="ECO:0000256" key="4">
    <source>
        <dbReference type="ARBA" id="ARBA00022980"/>
    </source>
</evidence>
<evidence type="ECO:0000313" key="10">
    <source>
        <dbReference type="Proteomes" id="UP000694888"/>
    </source>
</evidence>
<reference evidence="11" key="1">
    <citation type="submission" date="2025-08" db="UniProtKB">
        <authorList>
            <consortium name="RefSeq"/>
        </authorList>
    </citation>
    <scope>IDENTIFICATION</scope>
</reference>
<organism evidence="10 11">
    <name type="scientific">Aplysia californica</name>
    <name type="common">California sea hare</name>
    <dbReference type="NCBI Taxonomy" id="6500"/>
    <lineage>
        <taxon>Eukaryota</taxon>
        <taxon>Metazoa</taxon>
        <taxon>Spiralia</taxon>
        <taxon>Lophotrochozoa</taxon>
        <taxon>Mollusca</taxon>
        <taxon>Gastropoda</taxon>
        <taxon>Heterobranchia</taxon>
        <taxon>Euthyneura</taxon>
        <taxon>Tectipleura</taxon>
        <taxon>Aplysiida</taxon>
        <taxon>Aplysioidea</taxon>
        <taxon>Aplysiidae</taxon>
        <taxon>Aplysia</taxon>
    </lineage>
</organism>
<dbReference type="PANTHER" id="PTHR33618:SF1">
    <property type="entry name" value="LARGE RIBOSOMAL SUBUNIT PROTEIN ML53"/>
    <property type="match status" value="1"/>
</dbReference>
<name>A0ABM0K2B9_APLCA</name>
<dbReference type="Proteomes" id="UP000694888">
    <property type="component" value="Unplaced"/>
</dbReference>
<dbReference type="Pfam" id="PF10780">
    <property type="entry name" value="MRP_L53"/>
    <property type="match status" value="1"/>
</dbReference>
<comment type="similarity">
    <text evidence="2">Belongs to the mitochondrion-specific ribosomal protein mL53 family.</text>
</comment>
<dbReference type="RefSeq" id="XP_005107085.1">
    <property type="nucleotide sequence ID" value="XM_005107028.3"/>
</dbReference>
<sequence length="129" mass="15012">MAFAVRKATTFLVKRMHLRPVRKIQFVFDPYLKSSASVRDVATVLHLPNVLETNQGTQFKFDIKADRSEPQMHVEFNDGHQVLFKTMNLTKLEILDYLFEYVDEKDLKKNESPELVTKSAKVKGKGKRR</sequence>
<evidence type="ECO:0000256" key="6">
    <source>
        <dbReference type="ARBA" id="ARBA00023274"/>
    </source>
</evidence>
<feature type="region of interest" description="Disordered" evidence="9">
    <location>
        <begin position="110"/>
        <end position="129"/>
    </location>
</feature>
<dbReference type="InterPro" id="IPR052473">
    <property type="entry name" value="mtLSU_mL53"/>
</dbReference>
<dbReference type="PANTHER" id="PTHR33618">
    <property type="entry name" value="39S RIBOSOMAL PROTEIN L53, MITOCHONDRIAL"/>
    <property type="match status" value="1"/>
</dbReference>